<keyword evidence="5" id="KW-1185">Reference proteome</keyword>
<dbReference type="OrthoDB" id="9785951at2"/>
<dbReference type="EMBL" id="FPAS01000002">
    <property type="protein sequence ID" value="SFT70283.1"/>
    <property type="molecule type" value="Genomic_DNA"/>
</dbReference>
<evidence type="ECO:0000313" key="5">
    <source>
        <dbReference type="Proteomes" id="UP000236454"/>
    </source>
</evidence>
<comment type="cofactor">
    <cofactor evidence="2">
        <name>a divalent metal cation</name>
        <dbReference type="ChEBI" id="CHEBI:60240"/>
    </cofactor>
</comment>
<dbReference type="Proteomes" id="UP000236454">
    <property type="component" value="Unassembled WGS sequence"/>
</dbReference>
<evidence type="ECO:0000259" key="3">
    <source>
        <dbReference type="Pfam" id="PF12850"/>
    </source>
</evidence>
<dbReference type="NCBIfam" id="TIGR00040">
    <property type="entry name" value="yfcE"/>
    <property type="match status" value="1"/>
</dbReference>
<protein>
    <recommendedName>
        <fullName evidence="2">Phosphoesterase</fullName>
        <ecNumber evidence="2">3.1.4.-</ecNumber>
    </recommendedName>
</protein>
<dbReference type="EC" id="3.1.4.-" evidence="2"/>
<evidence type="ECO:0000256" key="1">
    <source>
        <dbReference type="ARBA" id="ARBA00008950"/>
    </source>
</evidence>
<dbReference type="InterPro" id="IPR029052">
    <property type="entry name" value="Metallo-depent_PP-like"/>
</dbReference>
<dbReference type="InterPro" id="IPR024654">
    <property type="entry name" value="Calcineurin-like_PHP_lpxH"/>
</dbReference>
<evidence type="ECO:0000256" key="2">
    <source>
        <dbReference type="RuleBase" id="RU362039"/>
    </source>
</evidence>
<reference evidence="4 5" key="1">
    <citation type="submission" date="2016-10" db="EMBL/GenBank/DDBJ databases">
        <authorList>
            <person name="de Groot N.N."/>
        </authorList>
    </citation>
    <scope>NUCLEOTIDE SEQUENCE [LARGE SCALE GENOMIC DNA]</scope>
    <source>
        <strain evidence="4 5">CGMCC 1.7005</strain>
    </source>
</reference>
<feature type="domain" description="Calcineurin-like phosphoesterase" evidence="3">
    <location>
        <begin position="3"/>
        <end position="150"/>
    </location>
</feature>
<organism evidence="4 5">
    <name type="scientific">Lishizhenia tianjinensis</name>
    <dbReference type="NCBI Taxonomy" id="477690"/>
    <lineage>
        <taxon>Bacteria</taxon>
        <taxon>Pseudomonadati</taxon>
        <taxon>Bacteroidota</taxon>
        <taxon>Flavobacteriia</taxon>
        <taxon>Flavobacteriales</taxon>
        <taxon>Crocinitomicaceae</taxon>
        <taxon>Lishizhenia</taxon>
    </lineage>
</organism>
<name>A0A1I7A5S3_9FLAO</name>
<dbReference type="Pfam" id="PF12850">
    <property type="entry name" value="Metallophos_2"/>
    <property type="match status" value="1"/>
</dbReference>
<dbReference type="Gene3D" id="3.60.21.10">
    <property type="match status" value="1"/>
</dbReference>
<proteinExistence type="inferred from homology"/>
<accession>A0A1I7A5S3</accession>
<dbReference type="AlphaFoldDB" id="A0A1I7A5S3"/>
<sequence length="167" mass="19326">MKKIGLMSDTHGWIDPKVYQHFKEVDEVWHAGDIGDVQLIDDLRAFKPTRFVYGNIDDHKIRLEAPEFNRFKVEGVEVLMTHIAGKPMKYSKPLYDELEKNGAPKILVCGHSHILLVKMDACYKMLWLNPGACGYKGFHKVRTLLRFEIDGENIQNMEVIELGDRNR</sequence>
<comment type="similarity">
    <text evidence="1 2">Belongs to the metallophosphoesterase superfamily. YfcE family.</text>
</comment>
<keyword evidence="2" id="KW-0479">Metal-binding</keyword>
<dbReference type="SUPFAM" id="SSF56300">
    <property type="entry name" value="Metallo-dependent phosphatases"/>
    <property type="match status" value="1"/>
</dbReference>
<gene>
    <name evidence="4" type="ORF">SAMN05216474_1918</name>
</gene>
<evidence type="ECO:0000313" key="4">
    <source>
        <dbReference type="EMBL" id="SFT70283.1"/>
    </source>
</evidence>
<dbReference type="GO" id="GO:0016787">
    <property type="term" value="F:hydrolase activity"/>
    <property type="evidence" value="ECO:0007669"/>
    <property type="project" value="UniProtKB-UniRule"/>
</dbReference>
<dbReference type="GO" id="GO:0046872">
    <property type="term" value="F:metal ion binding"/>
    <property type="evidence" value="ECO:0007669"/>
    <property type="project" value="UniProtKB-KW"/>
</dbReference>
<dbReference type="InterPro" id="IPR000979">
    <property type="entry name" value="Phosphodiesterase_MJ0936/Vps29"/>
</dbReference>
<dbReference type="STRING" id="477690.SAMN05216474_1918"/>